<gene>
    <name evidence="2" type="ORF">OCV66_03500</name>
</gene>
<keyword evidence="3" id="KW-1185">Reference proteome</keyword>
<name>A0ABT2U0K7_9FIRM</name>
<evidence type="ECO:0000256" key="1">
    <source>
        <dbReference type="SAM" id="Phobius"/>
    </source>
</evidence>
<protein>
    <recommendedName>
        <fullName evidence="4">Oxaloacetate decarboxylase</fullName>
    </recommendedName>
</protein>
<accession>A0ABT2U0K7</accession>
<keyword evidence="1" id="KW-0472">Membrane</keyword>
<evidence type="ECO:0008006" key="4">
    <source>
        <dbReference type="Google" id="ProtNLM"/>
    </source>
</evidence>
<proteinExistence type="predicted"/>
<sequence>MNEAVWTAIALLGQGMAGIFTVLIVIALIVALMGRLDKNNKT</sequence>
<dbReference type="Proteomes" id="UP001652397">
    <property type="component" value="Unassembled WGS sequence"/>
</dbReference>
<comment type="caution">
    <text evidence="2">The sequence shown here is derived from an EMBL/GenBank/DDBJ whole genome shotgun (WGS) entry which is preliminary data.</text>
</comment>
<keyword evidence="1" id="KW-0812">Transmembrane</keyword>
<evidence type="ECO:0000313" key="3">
    <source>
        <dbReference type="Proteomes" id="UP001652397"/>
    </source>
</evidence>
<reference evidence="2 3" key="1">
    <citation type="journal article" date="2021" name="ISME Commun">
        <title>Automated analysis of genomic sequences facilitates high-throughput and comprehensive description of bacteria.</title>
        <authorList>
            <person name="Hitch T.C.A."/>
        </authorList>
    </citation>
    <scope>NUCLEOTIDE SEQUENCE [LARGE SCALE GENOMIC DNA]</scope>
    <source>
        <strain evidence="2 3">Sanger_34</strain>
    </source>
</reference>
<dbReference type="RefSeq" id="WP_256435173.1">
    <property type="nucleotide sequence ID" value="NZ_JAOQJE010000002.1"/>
</dbReference>
<evidence type="ECO:0000313" key="2">
    <source>
        <dbReference type="EMBL" id="MCU6788158.1"/>
    </source>
</evidence>
<feature type="transmembrane region" description="Helical" evidence="1">
    <location>
        <begin position="6"/>
        <end position="32"/>
    </location>
</feature>
<organism evidence="2 3">
    <name type="scientific">Agathobaculum ammoniilyticum</name>
    <dbReference type="NCBI Taxonomy" id="2981778"/>
    <lineage>
        <taxon>Bacteria</taxon>
        <taxon>Bacillati</taxon>
        <taxon>Bacillota</taxon>
        <taxon>Clostridia</taxon>
        <taxon>Eubacteriales</taxon>
        <taxon>Butyricicoccaceae</taxon>
        <taxon>Agathobaculum</taxon>
    </lineage>
</organism>
<dbReference type="EMBL" id="JAOQJE010000002">
    <property type="protein sequence ID" value="MCU6788158.1"/>
    <property type="molecule type" value="Genomic_DNA"/>
</dbReference>
<keyword evidence="1" id="KW-1133">Transmembrane helix</keyword>